<comment type="caution">
    <text evidence="1">The sequence shown here is derived from an EMBL/GenBank/DDBJ whole genome shotgun (WGS) entry which is preliminary data.</text>
</comment>
<dbReference type="Proteomes" id="UP001239111">
    <property type="component" value="Chromosome 4"/>
</dbReference>
<sequence>MMIKETDAHQRKKEGIAEEYGIPASISATIIKDEKEISERSPSGDYSRKRKRDPDVDEAILKWSKQCRDQKISIPGPMICREAFDYARRIGHDYFQGGTGWMQGIKTKNRIIPRRISGGSAAVNSTLFVKTMPDKLFVLKNGSCLGDEFSVERVTVLFGCKCSWN</sequence>
<dbReference type="EMBL" id="CM056744">
    <property type="protein sequence ID" value="KAJ8666401.1"/>
    <property type="molecule type" value="Genomic_DNA"/>
</dbReference>
<evidence type="ECO:0000313" key="2">
    <source>
        <dbReference type="Proteomes" id="UP001239111"/>
    </source>
</evidence>
<reference evidence="1" key="1">
    <citation type="submission" date="2023-04" db="EMBL/GenBank/DDBJ databases">
        <title>A chromosome-level genome assembly of the parasitoid wasp Eretmocerus hayati.</title>
        <authorList>
            <person name="Zhong Y."/>
            <person name="Liu S."/>
            <person name="Liu Y."/>
        </authorList>
    </citation>
    <scope>NUCLEOTIDE SEQUENCE</scope>
    <source>
        <strain evidence="1">ZJU_SS_LIU_2023</strain>
    </source>
</reference>
<keyword evidence="2" id="KW-1185">Reference proteome</keyword>
<proteinExistence type="predicted"/>
<accession>A0ACC2N6T2</accession>
<organism evidence="1 2">
    <name type="scientific">Eretmocerus hayati</name>
    <dbReference type="NCBI Taxonomy" id="131215"/>
    <lineage>
        <taxon>Eukaryota</taxon>
        <taxon>Metazoa</taxon>
        <taxon>Ecdysozoa</taxon>
        <taxon>Arthropoda</taxon>
        <taxon>Hexapoda</taxon>
        <taxon>Insecta</taxon>
        <taxon>Pterygota</taxon>
        <taxon>Neoptera</taxon>
        <taxon>Endopterygota</taxon>
        <taxon>Hymenoptera</taxon>
        <taxon>Apocrita</taxon>
        <taxon>Proctotrupomorpha</taxon>
        <taxon>Chalcidoidea</taxon>
        <taxon>Aphelinidae</taxon>
        <taxon>Aphelininae</taxon>
        <taxon>Eretmocerus</taxon>
    </lineage>
</organism>
<name>A0ACC2N6T2_9HYME</name>
<protein>
    <submittedName>
        <fullName evidence="1">Uncharacterized protein</fullName>
    </submittedName>
</protein>
<evidence type="ECO:0000313" key="1">
    <source>
        <dbReference type="EMBL" id="KAJ8666401.1"/>
    </source>
</evidence>
<gene>
    <name evidence="1" type="ORF">QAD02_008063</name>
</gene>